<dbReference type="CDD" id="cd06261">
    <property type="entry name" value="TM_PBP2"/>
    <property type="match status" value="1"/>
</dbReference>
<dbReference type="GO" id="GO:0055085">
    <property type="term" value="P:transmembrane transport"/>
    <property type="evidence" value="ECO:0007669"/>
    <property type="project" value="InterPro"/>
</dbReference>
<evidence type="ECO:0000256" key="3">
    <source>
        <dbReference type="ARBA" id="ARBA00022475"/>
    </source>
</evidence>
<feature type="transmembrane region" description="Helical" evidence="7">
    <location>
        <begin position="184"/>
        <end position="209"/>
    </location>
</feature>
<dbReference type="Gene3D" id="1.10.3720.10">
    <property type="entry name" value="MetI-like"/>
    <property type="match status" value="1"/>
</dbReference>
<dbReference type="RefSeq" id="WP_236090267.1">
    <property type="nucleotide sequence ID" value="NZ_JAKGSG010000043.1"/>
</dbReference>
<feature type="transmembrane region" description="Helical" evidence="7">
    <location>
        <begin position="230"/>
        <end position="258"/>
    </location>
</feature>
<dbReference type="InterPro" id="IPR035906">
    <property type="entry name" value="MetI-like_sf"/>
</dbReference>
<keyword evidence="6 7" id="KW-0472">Membrane</keyword>
<dbReference type="SUPFAM" id="SSF161098">
    <property type="entry name" value="MetI-like"/>
    <property type="match status" value="1"/>
</dbReference>
<name>A0AA41QG11_9MICO</name>
<evidence type="ECO:0000256" key="7">
    <source>
        <dbReference type="RuleBase" id="RU363032"/>
    </source>
</evidence>
<keyword evidence="3" id="KW-1003">Cell membrane</keyword>
<dbReference type="AlphaFoldDB" id="A0AA41QG11"/>
<evidence type="ECO:0000313" key="11">
    <source>
        <dbReference type="Proteomes" id="UP001165405"/>
    </source>
</evidence>
<keyword evidence="4 7" id="KW-0812">Transmembrane</keyword>
<evidence type="ECO:0000256" key="4">
    <source>
        <dbReference type="ARBA" id="ARBA00022692"/>
    </source>
</evidence>
<evidence type="ECO:0000256" key="2">
    <source>
        <dbReference type="ARBA" id="ARBA00022448"/>
    </source>
</evidence>
<evidence type="ECO:0000313" key="10">
    <source>
        <dbReference type="EMBL" id="MCF4122467.1"/>
    </source>
</evidence>
<feature type="compositionally biased region" description="Basic and acidic residues" evidence="8">
    <location>
        <begin position="1"/>
        <end position="11"/>
    </location>
</feature>
<gene>
    <name evidence="10" type="ORF">L1785_15925</name>
</gene>
<evidence type="ECO:0000256" key="1">
    <source>
        <dbReference type="ARBA" id="ARBA00004651"/>
    </source>
</evidence>
<feature type="transmembrane region" description="Helical" evidence="7">
    <location>
        <begin position="290"/>
        <end position="311"/>
    </location>
</feature>
<comment type="subcellular location">
    <subcellularLocation>
        <location evidence="1 7">Cell membrane</location>
        <topology evidence="1 7">Multi-pass membrane protein</topology>
    </subcellularLocation>
</comment>
<feature type="region of interest" description="Disordered" evidence="8">
    <location>
        <begin position="1"/>
        <end position="28"/>
    </location>
</feature>
<evidence type="ECO:0000259" key="9">
    <source>
        <dbReference type="PROSITE" id="PS50928"/>
    </source>
</evidence>
<evidence type="ECO:0000256" key="6">
    <source>
        <dbReference type="ARBA" id="ARBA00023136"/>
    </source>
</evidence>
<dbReference type="PANTHER" id="PTHR43227:SF11">
    <property type="entry name" value="BLL4140 PROTEIN"/>
    <property type="match status" value="1"/>
</dbReference>
<dbReference type="InterPro" id="IPR050809">
    <property type="entry name" value="UgpAE/MalFG_permease"/>
</dbReference>
<feature type="transmembrane region" description="Helical" evidence="7">
    <location>
        <begin position="134"/>
        <end position="154"/>
    </location>
</feature>
<keyword evidence="2 7" id="KW-0813">Transport</keyword>
<dbReference type="PANTHER" id="PTHR43227">
    <property type="entry name" value="BLL4140 PROTEIN"/>
    <property type="match status" value="1"/>
</dbReference>
<evidence type="ECO:0000256" key="8">
    <source>
        <dbReference type="SAM" id="MobiDB-lite"/>
    </source>
</evidence>
<evidence type="ECO:0000256" key="5">
    <source>
        <dbReference type="ARBA" id="ARBA00022989"/>
    </source>
</evidence>
<dbReference type="EMBL" id="JAKGSG010000043">
    <property type="protein sequence ID" value="MCF4122467.1"/>
    <property type="molecule type" value="Genomic_DNA"/>
</dbReference>
<feature type="transmembrane region" description="Helical" evidence="7">
    <location>
        <begin position="37"/>
        <end position="59"/>
    </location>
</feature>
<proteinExistence type="inferred from homology"/>
<dbReference type="GO" id="GO:0005886">
    <property type="term" value="C:plasma membrane"/>
    <property type="evidence" value="ECO:0007669"/>
    <property type="project" value="UniProtKB-SubCell"/>
</dbReference>
<organism evidence="10 11">
    <name type="scientific">Antribacter soli</name>
    <dbReference type="NCBI Taxonomy" id="2910976"/>
    <lineage>
        <taxon>Bacteria</taxon>
        <taxon>Bacillati</taxon>
        <taxon>Actinomycetota</taxon>
        <taxon>Actinomycetes</taxon>
        <taxon>Micrococcales</taxon>
        <taxon>Promicromonosporaceae</taxon>
        <taxon>Antribacter</taxon>
    </lineage>
</organism>
<reference evidence="10" key="1">
    <citation type="submission" date="2022-01" db="EMBL/GenBank/DDBJ databases">
        <title>Antribacter sp. nov., isolated from Guizhou of China.</title>
        <authorList>
            <person name="Chengliang C."/>
            <person name="Ya Z."/>
        </authorList>
    </citation>
    <scope>NUCLEOTIDE SEQUENCE</scope>
    <source>
        <strain evidence="10">KLBMP 9083</strain>
    </source>
</reference>
<dbReference type="InterPro" id="IPR000515">
    <property type="entry name" value="MetI-like"/>
</dbReference>
<dbReference type="PROSITE" id="PS50928">
    <property type="entry name" value="ABC_TM1"/>
    <property type="match status" value="1"/>
</dbReference>
<protein>
    <submittedName>
        <fullName evidence="10">Sugar ABC transporter permease</fullName>
    </submittedName>
</protein>
<comment type="caution">
    <text evidence="10">The sequence shown here is derived from an EMBL/GenBank/DDBJ whole genome shotgun (WGS) entry which is preliminary data.</text>
</comment>
<comment type="similarity">
    <text evidence="7">Belongs to the binding-protein-dependent transport system permease family.</text>
</comment>
<dbReference type="Proteomes" id="UP001165405">
    <property type="component" value="Unassembled WGS sequence"/>
</dbReference>
<sequence>MSETHTVEKAPVRISGTPTAQSDPVRGGSQRFRRQRAAMFGFIAPALLVYLVMVIAPSLQSIQISLTDWDGVNDAYNYVGLSNYEDILGSERFWNAVKNTLLLGLGSAVIVNVISLAVALLLDRLHHWQGFFRTIVYLPALVSGFIAATIWKYILNFNFGAVNTSLRDLGVPTWAHDWLGDSDIVVSVLLFLLCFTLGGNTTLIYLANLQSVPQELVEAARIDGASGRQVFRFVTWPMLAGAVTVNLTLAMIAGWTIFDQIMVLTSGGPGFISETMAFFIYKVGFGEYRAGYGSAAAVVLFIVVLVSTVVANRYMRSREIQA</sequence>
<accession>A0AA41QG11</accession>
<keyword evidence="5 7" id="KW-1133">Transmembrane helix</keyword>
<feature type="transmembrane region" description="Helical" evidence="7">
    <location>
        <begin position="101"/>
        <end position="122"/>
    </location>
</feature>
<keyword evidence="11" id="KW-1185">Reference proteome</keyword>
<feature type="domain" description="ABC transmembrane type-1" evidence="9">
    <location>
        <begin position="97"/>
        <end position="311"/>
    </location>
</feature>
<dbReference type="Pfam" id="PF00528">
    <property type="entry name" value="BPD_transp_1"/>
    <property type="match status" value="1"/>
</dbReference>